<evidence type="ECO:0000313" key="4">
    <source>
        <dbReference type="Proteomes" id="UP000095300"/>
    </source>
</evidence>
<dbReference type="Gene3D" id="2.80.10.50">
    <property type="match status" value="1"/>
</dbReference>
<organism evidence="3 4">
    <name type="scientific">Stomoxys calcitrans</name>
    <name type="common">Stable fly</name>
    <name type="synonym">Conops calcitrans</name>
    <dbReference type="NCBI Taxonomy" id="35570"/>
    <lineage>
        <taxon>Eukaryota</taxon>
        <taxon>Metazoa</taxon>
        <taxon>Ecdysozoa</taxon>
        <taxon>Arthropoda</taxon>
        <taxon>Hexapoda</taxon>
        <taxon>Insecta</taxon>
        <taxon>Pterygota</taxon>
        <taxon>Neoptera</taxon>
        <taxon>Endopterygota</taxon>
        <taxon>Diptera</taxon>
        <taxon>Brachycera</taxon>
        <taxon>Muscomorpha</taxon>
        <taxon>Muscoidea</taxon>
        <taxon>Muscidae</taxon>
        <taxon>Stomoxys</taxon>
    </lineage>
</organism>
<feature type="compositionally biased region" description="Low complexity" evidence="2">
    <location>
        <begin position="323"/>
        <end position="355"/>
    </location>
</feature>
<feature type="compositionally biased region" description="Polar residues" evidence="2">
    <location>
        <begin position="252"/>
        <end position="266"/>
    </location>
</feature>
<comment type="similarity">
    <text evidence="1">Belongs to the heparin-binding growth factors family.</text>
</comment>
<feature type="compositionally biased region" description="Low complexity" evidence="2">
    <location>
        <begin position="787"/>
        <end position="799"/>
    </location>
</feature>
<reference evidence="3" key="1">
    <citation type="submission" date="2020-05" db="UniProtKB">
        <authorList>
            <consortium name="EnsemblMetazoa"/>
        </authorList>
    </citation>
    <scope>IDENTIFICATION</scope>
    <source>
        <strain evidence="3">USDA</strain>
    </source>
</reference>
<evidence type="ECO:0000256" key="1">
    <source>
        <dbReference type="ARBA" id="ARBA00007936"/>
    </source>
</evidence>
<feature type="region of interest" description="Disordered" evidence="2">
    <location>
        <begin position="786"/>
        <end position="816"/>
    </location>
</feature>
<feature type="compositionally biased region" description="Acidic residues" evidence="2">
    <location>
        <begin position="663"/>
        <end position="675"/>
    </location>
</feature>
<feature type="compositionally biased region" description="Gly residues" evidence="2">
    <location>
        <begin position="237"/>
        <end position="249"/>
    </location>
</feature>
<feature type="region of interest" description="Disordered" evidence="2">
    <location>
        <begin position="648"/>
        <end position="712"/>
    </location>
</feature>
<dbReference type="AlphaFoldDB" id="A0A1I8Q037"/>
<dbReference type="EnsemblMetazoa" id="SCAU012625-RA">
    <property type="protein sequence ID" value="SCAU012625-PA"/>
    <property type="gene ID" value="SCAU012625"/>
</dbReference>
<name>A0A1I8Q037_STOCA</name>
<dbReference type="InterPro" id="IPR008996">
    <property type="entry name" value="IL1/FGF"/>
</dbReference>
<feature type="compositionally biased region" description="Basic residues" evidence="2">
    <location>
        <begin position="388"/>
        <end position="405"/>
    </location>
</feature>
<feature type="compositionally biased region" description="Gly residues" evidence="2">
    <location>
        <begin position="181"/>
        <end position="192"/>
    </location>
</feature>
<feature type="region of interest" description="Disordered" evidence="2">
    <location>
        <begin position="512"/>
        <end position="535"/>
    </location>
</feature>
<dbReference type="InterPro" id="IPR002209">
    <property type="entry name" value="Fibroblast_GF_fam"/>
</dbReference>
<evidence type="ECO:0000256" key="2">
    <source>
        <dbReference type="SAM" id="MobiDB-lite"/>
    </source>
</evidence>
<proteinExistence type="inferred from homology"/>
<protein>
    <recommendedName>
        <fullName evidence="5">Fibroblast growth factor</fullName>
    </recommendedName>
</protein>
<feature type="compositionally biased region" description="Basic residues" evidence="2">
    <location>
        <begin position="291"/>
        <end position="305"/>
    </location>
</feature>
<dbReference type="VEuPathDB" id="VectorBase:SCAU012625"/>
<feature type="compositionally biased region" description="Basic residues" evidence="2">
    <location>
        <begin position="750"/>
        <end position="764"/>
    </location>
</feature>
<feature type="compositionally biased region" description="Low complexity" evidence="2">
    <location>
        <begin position="363"/>
        <end position="377"/>
    </location>
</feature>
<dbReference type="STRING" id="35570.A0A1I8Q037"/>
<dbReference type="CDD" id="cd23307">
    <property type="entry name" value="beta-trefoil_FGF8-like"/>
    <property type="match status" value="1"/>
</dbReference>
<sequence>MLPQLTVYAKIIYLLMVVISGALCTVEDYVIMSQCAHNKAIYLAAEGTVSVTDISQTQNITIVGRPDFVNNNFKIALYAKETQRYLCFNDHWKLVGMKELQDTCYFNEAILHGYFVFRSVVDQHRRIGFTQRGRAVGPKKTVNDACYMFTKIPTDQFFHQHNHYSALSTKTPQSEEEHSSGGIGHSGRGSGAGRPNRHRNQHRNEEGGRNQHGKKPKVHGSGGGGGGRKRQRLQQMRGGGHSSGGGGGVEPKNSSRQNLELSQYSSGHYGGHPSHAGRHHSNHSQPQQYHHQLRHHHNDSRRHQHQHEAKQRNNRVHHRARLTSPTTTTTSTTMATTTTPRTTTTTTRTSTRPSRQSLPAMISSTVSSSTTTNSRTTTNHDVLATSVTHKRKGRRRKGHRKHSYHKSGEQSPRHHGSGHSATLPSYDDEEYMTTDYSTWINGELSPALPAVSSLEPTSASLPSWESWYPTATTVTSQVDENLLSSPSSYVNQENSTRMNHHTTKEVAETYYPEYSSSPASPSPSPSSSSSSYSLPSHYDISKEHMVPLMPLPLPTTALSQATSLEMQASDQDNVAILPAFSTAKTTTTTTTTTMSTTHDPKQTKTTNTSLLSSSGHHLLKDAVVEDPPITKLALDLAAEEINVTSYDNEEVENATLPITSLSDEPDVDDSEDDEGSSSGINSQSWETSGEVSDATMSALSVATPTKSTEPQATNNLMTDYIYATTRTAPITGHHKVSRHRQGEHGPGHNGPRHSHNAMQHHHSGKKEAGSTLHHKLKSLSTARELKTTATTATSTTTSTHKPSDSLQEPSPTDPADYQRDELLLAALKNVHIKHSHNTVSDVEVESVATITSTLAATAASSPSTSLAPSLSSTTTRKALRKSTQRLLATPFHQLTYVRNEAGDIDIDNLDNISMYPDLMDNENAHEEVHRTRPTSRFTMISGYFPASSSTSALPESIRIAKIKINRERKRMLRLRNIGGYNA</sequence>
<feature type="compositionally biased region" description="Polar residues" evidence="2">
    <location>
        <begin position="679"/>
        <end position="712"/>
    </location>
</feature>
<accession>A0A1I8Q037</accession>
<gene>
    <name evidence="3" type="primary">106082163</name>
</gene>
<dbReference type="Proteomes" id="UP000095300">
    <property type="component" value="Unassembled WGS sequence"/>
</dbReference>
<dbReference type="SUPFAM" id="SSF50353">
    <property type="entry name" value="Cytokine"/>
    <property type="match status" value="1"/>
</dbReference>
<keyword evidence="4" id="KW-1185">Reference proteome</keyword>
<evidence type="ECO:0008006" key="5">
    <source>
        <dbReference type="Google" id="ProtNLM"/>
    </source>
</evidence>
<feature type="region of interest" description="Disordered" evidence="2">
    <location>
        <begin position="587"/>
        <end position="612"/>
    </location>
</feature>
<feature type="region of interest" description="Disordered" evidence="2">
    <location>
        <begin position="166"/>
        <end position="426"/>
    </location>
</feature>
<dbReference type="OrthoDB" id="5988014at2759"/>
<evidence type="ECO:0000313" key="3">
    <source>
        <dbReference type="EnsemblMetazoa" id="SCAU012625-PA"/>
    </source>
</evidence>
<feature type="region of interest" description="Disordered" evidence="2">
    <location>
        <begin position="729"/>
        <end position="770"/>
    </location>
</feature>
<dbReference type="Pfam" id="PF00167">
    <property type="entry name" value="FGF"/>
    <property type="match status" value="1"/>
</dbReference>
<dbReference type="GO" id="GO:0008083">
    <property type="term" value="F:growth factor activity"/>
    <property type="evidence" value="ECO:0007669"/>
    <property type="project" value="InterPro"/>
</dbReference>
<feature type="compositionally biased region" description="Basic residues" evidence="2">
    <location>
        <begin position="312"/>
        <end position="321"/>
    </location>
</feature>